<dbReference type="AlphaFoldDB" id="A0A423X4Q0"/>
<evidence type="ECO:0000313" key="3">
    <source>
        <dbReference type="EMBL" id="ROW10978.1"/>
    </source>
</evidence>
<feature type="region of interest" description="Disordered" evidence="1">
    <location>
        <begin position="95"/>
        <end position="133"/>
    </location>
</feature>
<feature type="compositionally biased region" description="Pro residues" evidence="1">
    <location>
        <begin position="500"/>
        <end position="534"/>
    </location>
</feature>
<feature type="compositionally biased region" description="Basic and acidic residues" evidence="1">
    <location>
        <begin position="599"/>
        <end position="674"/>
    </location>
</feature>
<feature type="compositionally biased region" description="Basic and acidic residues" evidence="1">
    <location>
        <begin position="717"/>
        <end position="733"/>
    </location>
</feature>
<keyword evidence="2" id="KW-0732">Signal</keyword>
<feature type="compositionally biased region" description="Basic and acidic residues" evidence="1">
    <location>
        <begin position="109"/>
        <end position="119"/>
    </location>
</feature>
<feature type="compositionally biased region" description="Basic and acidic residues" evidence="1">
    <location>
        <begin position="690"/>
        <end position="704"/>
    </location>
</feature>
<dbReference type="OrthoDB" id="10673203at2759"/>
<feature type="compositionally biased region" description="Basic and acidic residues" evidence="1">
    <location>
        <begin position="540"/>
        <end position="592"/>
    </location>
</feature>
<proteinExistence type="predicted"/>
<evidence type="ECO:0000256" key="2">
    <source>
        <dbReference type="SAM" id="SignalP"/>
    </source>
</evidence>
<feature type="compositionally biased region" description="Pro residues" evidence="1">
    <location>
        <begin position="364"/>
        <end position="491"/>
    </location>
</feature>
<feature type="compositionally biased region" description="Pro residues" evidence="1">
    <location>
        <begin position="120"/>
        <end position="133"/>
    </location>
</feature>
<sequence length="933" mass="103911">MRPVALLPLLAGLVNLATPRPVDVFKDIPLSKLHIPDSPYGVTAGIITNEPGEQRQHSLVIDDIAKYLEAFPKGVPIAIYLDLIYDDDKYVHNPGDGQPGIGVGVPGRDGPDVPYDPRRGSPPRPPGGGIALPPPALPLPTSRVQHVDDRPHMSLGQPMISTNPWGITTRVDYPPRVITSTTYTMLPRPTSIGWQADEDERIMDRYRRDEDEEERRKRLLLGLGIPGGLAGLIGVEEGLRRVLPGLKFPWSRTAPVDAPTIPEINPPPINPIPEVPVPGVPPVDNGPDHQFHQEEARREVARREEAHQEEARRELARQESVHRELARQEEAHQEEARRELVHQESVLRELARRGLARREDPPHAGNPPSIPVPPVSPPVSPPDSPPVSPPDTPPGAPPHPPFSPPSPPYTPPFTPPDSPISPPGTPPGAPPHPPFSPPSPPYTPPFTPPDSPISPPGTPPGAPPHPPFSPPSPPYTPPFTPPDSPIPPPSSPGRGLPSIPELPEPPSPPRSPPNAPPTRPNPPVAHPPVPPGPPGSNGDQVERNQEEEIRRRTEELRRKAEEVIRREQLKKHLEQEKEQKRRQQEGIEDRPGKGKGSRRTAEEERRRKRLEEQQREELERWNRERDWERRSKEAPRRKEFEEKQRKELEKWRKQKELKDRQREARERWEHRRQFGEGQGNNNRGTPYQRPTEDERGESSRDGTRRGGRGQGSGQGGQDHDGQAHDGEAHDGQAHDGQGQGSNDESSKGGQSQVSNEETNRWNPCLPWGIHPEDGTAPPSATDGQHLQCLQGLAEEALIALAIGIKTDRPAKPPRGFDEETTQAVWSLIQMGANSGAYGRWRETLQTGPLWPAETSSKLNDQGYRQQWKQELKARIRDMDAHVEEAWSKDGGSLMDVVIEREILRSEVDMLNYRYPDEPRYVPLSASFSISARL</sequence>
<dbReference type="EMBL" id="LKEA01000002">
    <property type="protein sequence ID" value="ROW10978.1"/>
    <property type="molecule type" value="Genomic_DNA"/>
</dbReference>
<feature type="region of interest" description="Disordered" evidence="1">
    <location>
        <begin position="353"/>
        <end position="783"/>
    </location>
</feature>
<evidence type="ECO:0000256" key="1">
    <source>
        <dbReference type="SAM" id="MobiDB-lite"/>
    </source>
</evidence>
<feature type="chain" id="PRO_5019050282" evidence="2">
    <location>
        <begin position="20"/>
        <end position="933"/>
    </location>
</feature>
<feature type="compositionally biased region" description="Basic and acidic residues" evidence="1">
    <location>
        <begin position="286"/>
        <end position="340"/>
    </location>
</feature>
<comment type="caution">
    <text evidence="3">The sequence shown here is derived from an EMBL/GenBank/DDBJ whole genome shotgun (WGS) entry which is preliminary data.</text>
</comment>
<feature type="compositionally biased region" description="Gly residues" evidence="1">
    <location>
        <begin position="97"/>
        <end position="107"/>
    </location>
</feature>
<dbReference type="Proteomes" id="UP000283895">
    <property type="component" value="Unassembled WGS sequence"/>
</dbReference>
<feature type="compositionally biased region" description="Polar residues" evidence="1">
    <location>
        <begin position="741"/>
        <end position="756"/>
    </location>
</feature>
<feature type="region of interest" description="Disordered" evidence="1">
    <location>
        <begin position="259"/>
        <end position="340"/>
    </location>
</feature>
<dbReference type="STRING" id="356882.A0A423X4Q0"/>
<feature type="compositionally biased region" description="Pro residues" evidence="1">
    <location>
        <begin position="264"/>
        <end position="281"/>
    </location>
</feature>
<reference evidence="3 4" key="1">
    <citation type="submission" date="2015-09" db="EMBL/GenBank/DDBJ databases">
        <title>Host preference determinants of Valsa canker pathogens revealed by comparative genomics.</title>
        <authorList>
            <person name="Yin Z."/>
            <person name="Huang L."/>
        </authorList>
    </citation>
    <scope>NUCLEOTIDE SEQUENCE [LARGE SCALE GENOMIC DNA]</scope>
    <source>
        <strain evidence="3 4">03-1</strain>
    </source>
</reference>
<feature type="compositionally biased region" description="Basic and acidic residues" evidence="1">
    <location>
        <begin position="353"/>
        <end position="362"/>
    </location>
</feature>
<protein>
    <submittedName>
        <fullName evidence="3">Uncharacterized protein</fullName>
    </submittedName>
</protein>
<accession>A0A423X4Q0</accession>
<name>A0A423X4Q0_9PEZI</name>
<gene>
    <name evidence="3" type="ORF">VMCG_00874</name>
</gene>
<organism evidence="3 4">
    <name type="scientific">Cytospora schulzeri</name>
    <dbReference type="NCBI Taxonomy" id="448051"/>
    <lineage>
        <taxon>Eukaryota</taxon>
        <taxon>Fungi</taxon>
        <taxon>Dikarya</taxon>
        <taxon>Ascomycota</taxon>
        <taxon>Pezizomycotina</taxon>
        <taxon>Sordariomycetes</taxon>
        <taxon>Sordariomycetidae</taxon>
        <taxon>Diaporthales</taxon>
        <taxon>Cytosporaceae</taxon>
        <taxon>Cytospora</taxon>
    </lineage>
</organism>
<keyword evidence="4" id="KW-1185">Reference proteome</keyword>
<evidence type="ECO:0000313" key="4">
    <source>
        <dbReference type="Proteomes" id="UP000283895"/>
    </source>
</evidence>
<feature type="signal peptide" evidence="2">
    <location>
        <begin position="1"/>
        <end position="19"/>
    </location>
</feature>